<evidence type="ECO:0000313" key="2">
    <source>
        <dbReference type="Proteomes" id="UP001159257"/>
    </source>
</evidence>
<dbReference type="EMBL" id="FXWV01000006">
    <property type="protein sequence ID" value="SMR74384.1"/>
    <property type="molecule type" value="Genomic_DNA"/>
</dbReference>
<accession>A0ABY1S040</accession>
<comment type="caution">
    <text evidence="1">The sequence shown here is derived from an EMBL/GenBank/DDBJ whole genome shotgun (WGS) entry which is preliminary data.</text>
</comment>
<gene>
    <name evidence="1" type="ORF">SAMN04487964_10630</name>
</gene>
<protein>
    <submittedName>
        <fullName evidence="1">Uncharacterized protein</fullName>
    </submittedName>
</protein>
<name>A0ABY1S040_9GAMM</name>
<organism evidence="1 2">
    <name type="scientific">Marinobacterium sediminicola</name>
    <dbReference type="NCBI Taxonomy" id="518898"/>
    <lineage>
        <taxon>Bacteria</taxon>
        <taxon>Pseudomonadati</taxon>
        <taxon>Pseudomonadota</taxon>
        <taxon>Gammaproteobacteria</taxon>
        <taxon>Oceanospirillales</taxon>
        <taxon>Oceanospirillaceae</taxon>
        <taxon>Marinobacterium</taxon>
    </lineage>
</organism>
<sequence>MLMSQWFAFFAVFSVVQIRGSQGRSGVEKSLTGLSLIILTLY</sequence>
<keyword evidence="2" id="KW-1185">Reference proteome</keyword>
<reference evidence="1 2" key="1">
    <citation type="submission" date="2017-05" db="EMBL/GenBank/DDBJ databases">
        <authorList>
            <person name="Varghese N."/>
            <person name="Submissions S."/>
        </authorList>
    </citation>
    <scope>NUCLEOTIDE SEQUENCE [LARGE SCALE GENOMIC DNA]</scope>
    <source>
        <strain evidence="1 2">CGMCC 1.7287</strain>
    </source>
</reference>
<evidence type="ECO:0000313" key="1">
    <source>
        <dbReference type="EMBL" id="SMR74384.1"/>
    </source>
</evidence>
<proteinExistence type="predicted"/>
<dbReference type="Proteomes" id="UP001159257">
    <property type="component" value="Unassembled WGS sequence"/>
</dbReference>